<reference evidence="2" key="1">
    <citation type="submission" date="2020-05" db="EMBL/GenBank/DDBJ databases">
        <title>Mycena genomes resolve the evolution of fungal bioluminescence.</title>
        <authorList>
            <person name="Tsai I.J."/>
        </authorList>
    </citation>
    <scope>NUCLEOTIDE SEQUENCE</scope>
    <source>
        <strain evidence="2">110903Hualien_Pintung</strain>
    </source>
</reference>
<dbReference type="AlphaFoldDB" id="A0A8H6WKP3"/>
<dbReference type="Proteomes" id="UP000613580">
    <property type="component" value="Unassembled WGS sequence"/>
</dbReference>
<name>A0A8H6WKP3_MYCCL</name>
<comment type="caution">
    <text evidence="2">The sequence shown here is derived from an EMBL/GenBank/DDBJ whole genome shotgun (WGS) entry which is preliminary data.</text>
</comment>
<feature type="transmembrane region" description="Helical" evidence="1">
    <location>
        <begin position="20"/>
        <end position="39"/>
    </location>
</feature>
<dbReference type="EMBL" id="JACAZE010000002">
    <property type="protein sequence ID" value="KAF7320957.1"/>
    <property type="molecule type" value="Genomic_DNA"/>
</dbReference>
<gene>
    <name evidence="2" type="ORF">HMN09_00182400</name>
</gene>
<keyword evidence="3" id="KW-1185">Reference proteome</keyword>
<keyword evidence="1" id="KW-0812">Transmembrane</keyword>
<evidence type="ECO:0000313" key="2">
    <source>
        <dbReference type="EMBL" id="KAF7320957.1"/>
    </source>
</evidence>
<organism evidence="2 3">
    <name type="scientific">Mycena chlorophos</name>
    <name type="common">Agaric fungus</name>
    <name type="synonym">Agaricus chlorophos</name>
    <dbReference type="NCBI Taxonomy" id="658473"/>
    <lineage>
        <taxon>Eukaryota</taxon>
        <taxon>Fungi</taxon>
        <taxon>Dikarya</taxon>
        <taxon>Basidiomycota</taxon>
        <taxon>Agaricomycotina</taxon>
        <taxon>Agaricomycetes</taxon>
        <taxon>Agaricomycetidae</taxon>
        <taxon>Agaricales</taxon>
        <taxon>Marasmiineae</taxon>
        <taxon>Mycenaceae</taxon>
        <taxon>Mycena</taxon>
    </lineage>
</organism>
<accession>A0A8H6WKP3</accession>
<proteinExistence type="predicted"/>
<protein>
    <submittedName>
        <fullName evidence="2">Uncharacterized protein</fullName>
    </submittedName>
</protein>
<evidence type="ECO:0000313" key="3">
    <source>
        <dbReference type="Proteomes" id="UP000613580"/>
    </source>
</evidence>
<keyword evidence="1" id="KW-0472">Membrane</keyword>
<evidence type="ECO:0000256" key="1">
    <source>
        <dbReference type="SAM" id="Phobius"/>
    </source>
</evidence>
<sequence>MYPSLSSADQAVFDVNIRVIVAAFAPLSAGTLVFIFLHLSVHLPPPSLDAQSSHEGMMRHIEHVAYSHPTDICDLCDLLFGSDRTKPLRNVMREMQTIRTRLEALALYIDFAKALDPPSYAPSS</sequence>
<keyword evidence="1" id="KW-1133">Transmembrane helix</keyword>